<accession>A0A9W4WT30</accession>
<dbReference type="GO" id="GO:0004672">
    <property type="term" value="F:protein kinase activity"/>
    <property type="evidence" value="ECO:0007669"/>
    <property type="project" value="InterPro"/>
</dbReference>
<dbReference type="InterPro" id="IPR011009">
    <property type="entry name" value="Kinase-like_dom_sf"/>
</dbReference>
<dbReference type="EMBL" id="CAMKVN010003567">
    <property type="protein sequence ID" value="CAI2185052.1"/>
    <property type="molecule type" value="Genomic_DNA"/>
</dbReference>
<keyword evidence="3" id="KW-1185">Reference proteome</keyword>
<dbReference type="OrthoDB" id="5581784at2759"/>
<dbReference type="GO" id="GO:0005737">
    <property type="term" value="C:cytoplasm"/>
    <property type="evidence" value="ECO:0007669"/>
    <property type="project" value="TreeGrafter"/>
</dbReference>
<evidence type="ECO:0000313" key="2">
    <source>
        <dbReference type="EMBL" id="CAI2185052.1"/>
    </source>
</evidence>
<dbReference type="InterPro" id="IPR001245">
    <property type="entry name" value="Ser-Thr/Tyr_kinase_cat_dom"/>
</dbReference>
<dbReference type="GO" id="GO:0007165">
    <property type="term" value="P:signal transduction"/>
    <property type="evidence" value="ECO:0007669"/>
    <property type="project" value="TreeGrafter"/>
</dbReference>
<dbReference type="GO" id="GO:0005524">
    <property type="term" value="F:ATP binding"/>
    <property type="evidence" value="ECO:0007669"/>
    <property type="project" value="InterPro"/>
</dbReference>
<dbReference type="PANTHER" id="PTHR23257">
    <property type="entry name" value="SERINE-THREONINE PROTEIN KINASE"/>
    <property type="match status" value="1"/>
</dbReference>
<reference evidence="2" key="1">
    <citation type="submission" date="2022-08" db="EMBL/GenBank/DDBJ databases">
        <authorList>
            <person name="Kallberg Y."/>
            <person name="Tangrot J."/>
            <person name="Rosling A."/>
        </authorList>
    </citation>
    <scope>NUCLEOTIDE SEQUENCE</scope>
    <source>
        <strain evidence="2">Wild A</strain>
    </source>
</reference>
<proteinExistence type="predicted"/>
<dbReference type="Pfam" id="PF07714">
    <property type="entry name" value="PK_Tyr_Ser-Thr"/>
    <property type="match status" value="1"/>
</dbReference>
<dbReference type="SMART" id="SM00220">
    <property type="entry name" value="S_TKc"/>
    <property type="match status" value="1"/>
</dbReference>
<dbReference type="InterPro" id="IPR050167">
    <property type="entry name" value="Ser_Thr_protein_kinase"/>
</dbReference>
<evidence type="ECO:0000313" key="3">
    <source>
        <dbReference type="Proteomes" id="UP001153678"/>
    </source>
</evidence>
<feature type="non-terminal residue" evidence="2">
    <location>
        <position position="1"/>
    </location>
</feature>
<name>A0A9W4WT30_9GLOM</name>
<dbReference type="SUPFAM" id="SSF56112">
    <property type="entry name" value="Protein kinase-like (PK-like)"/>
    <property type="match status" value="1"/>
</dbReference>
<sequence>LNDNEKRQKILQEFRNSDFQNVVSAIDKTHIILINKPPKGPEWTSGNEDIDGFLKGTLLYVQQIEWIKSNILEKVKYEKEVKVHPIARSIYEWIVNNSLGKSSVLSEYCLNERVRNNYNGLELNQYFISQITSKNDNILSFIAPEVLEGKPYTTASNVYSFSMIMWELVTGIPPFNDRTRDLQLICKGDRHYQKFPQCYADLMNACWEPDPSERPTAIEVSTIIQ</sequence>
<dbReference type="AlphaFoldDB" id="A0A9W4WT30"/>
<gene>
    <name evidence="2" type="ORF">FWILDA_LOCUS11883</name>
</gene>
<organism evidence="2 3">
    <name type="scientific">Funneliformis geosporum</name>
    <dbReference type="NCBI Taxonomy" id="1117311"/>
    <lineage>
        <taxon>Eukaryota</taxon>
        <taxon>Fungi</taxon>
        <taxon>Fungi incertae sedis</taxon>
        <taxon>Mucoromycota</taxon>
        <taxon>Glomeromycotina</taxon>
        <taxon>Glomeromycetes</taxon>
        <taxon>Glomerales</taxon>
        <taxon>Glomeraceae</taxon>
        <taxon>Funneliformis</taxon>
    </lineage>
</organism>
<protein>
    <submittedName>
        <fullName evidence="2">11749_t:CDS:1</fullName>
    </submittedName>
</protein>
<feature type="non-terminal residue" evidence="2">
    <location>
        <position position="225"/>
    </location>
</feature>
<comment type="caution">
    <text evidence="2">The sequence shown here is derived from an EMBL/GenBank/DDBJ whole genome shotgun (WGS) entry which is preliminary data.</text>
</comment>
<evidence type="ECO:0000259" key="1">
    <source>
        <dbReference type="PROSITE" id="PS50011"/>
    </source>
</evidence>
<dbReference type="PROSITE" id="PS50011">
    <property type="entry name" value="PROTEIN_KINASE_DOM"/>
    <property type="match status" value="1"/>
</dbReference>
<dbReference type="Gene3D" id="1.10.510.10">
    <property type="entry name" value="Transferase(Phosphotransferase) domain 1"/>
    <property type="match status" value="1"/>
</dbReference>
<dbReference type="InterPro" id="IPR000719">
    <property type="entry name" value="Prot_kinase_dom"/>
</dbReference>
<feature type="domain" description="Protein kinase" evidence="1">
    <location>
        <begin position="1"/>
        <end position="225"/>
    </location>
</feature>
<dbReference type="Proteomes" id="UP001153678">
    <property type="component" value="Unassembled WGS sequence"/>
</dbReference>